<reference evidence="1" key="1">
    <citation type="journal article" date="2003" name="Appl. Environ. Microbiol.">
        <title>Evidence of chemolithoautotrophy in the bacterial community associated with Alvinella pompejana, a hydrothermal vent polychaete.</title>
        <authorList>
            <person name="Campbell B.J."/>
            <person name="Stein J.L."/>
            <person name="Cary S.C."/>
        </authorList>
    </citation>
    <scope>NUCLEOTIDE SEQUENCE</scope>
</reference>
<evidence type="ECO:0000313" key="1">
    <source>
        <dbReference type="EMBL" id="AAQ75162.1"/>
    </source>
</evidence>
<protein>
    <submittedName>
        <fullName evidence="1">Uncharacterized protein NT03AP0009</fullName>
    </submittedName>
</protein>
<dbReference type="EMBL" id="AY312991">
    <property type="protein sequence ID" value="AAQ75162.1"/>
    <property type="molecule type" value="Genomic_DNA"/>
</dbReference>
<proteinExistence type="predicted"/>
<gene>
    <name evidence="1" type="primary">NT03AP0009</name>
</gene>
<accession>Q6W3L9</accession>
<organism evidence="1">
    <name type="scientific">Alvinella pompejana epibiont 7G3</name>
    <dbReference type="NCBI Taxonomy" id="244800"/>
    <lineage>
        <taxon>Bacteria</taxon>
        <taxon>Pseudomonadati</taxon>
        <taxon>Campylobacterota</taxon>
        <taxon>Epsilonproteobacteria</taxon>
        <taxon>Campylobacterales</taxon>
        <taxon>Campylobacteraceae</taxon>
    </lineage>
</organism>
<dbReference type="AlphaFoldDB" id="Q6W3L9"/>
<sequence length="182" mass="22313">MRTKMTNKQIANFIAGKYFEREEYKKFKIENNLKIDRDASKIISILKKKFNLSQQVMDSYLEEIERTKPMPKTQLLVFMIDELAKYGLEWKTREELFITLFPKKDYKNYEKSWNQWLTQHTEDIRNRSILVSLEERLNFDSSLWKTPEDKQRVIDDIKENIQDWSFVYYLRKRIPLKKLKRV</sequence>
<name>Q6W3L9_9BACT</name>